<feature type="transmembrane region" description="Helical" evidence="1">
    <location>
        <begin position="71"/>
        <end position="91"/>
    </location>
</feature>
<feature type="transmembrane region" description="Helical" evidence="1">
    <location>
        <begin position="97"/>
        <end position="120"/>
    </location>
</feature>
<dbReference type="AlphaFoldDB" id="A0A1I7N2G5"/>
<dbReference type="EMBL" id="FPCH01000001">
    <property type="protein sequence ID" value="SFV28847.1"/>
    <property type="molecule type" value="Genomic_DNA"/>
</dbReference>
<dbReference type="InterPro" id="IPR036927">
    <property type="entry name" value="Cyt_c_oxase-like_su1_sf"/>
</dbReference>
<evidence type="ECO:0008006" key="4">
    <source>
        <dbReference type="Google" id="ProtNLM"/>
    </source>
</evidence>
<dbReference type="SUPFAM" id="SSF81442">
    <property type="entry name" value="Cytochrome c oxidase subunit I-like"/>
    <property type="match status" value="1"/>
</dbReference>
<dbReference type="OrthoDB" id="9808748at2"/>
<dbReference type="STRING" id="51670.SAMN04488557_1108"/>
<dbReference type="Gene3D" id="1.20.210.10">
    <property type="entry name" value="Cytochrome c oxidase-like, subunit I domain"/>
    <property type="match status" value="1"/>
</dbReference>
<reference evidence="3" key="1">
    <citation type="submission" date="2016-10" db="EMBL/GenBank/DDBJ databases">
        <authorList>
            <person name="Varghese N."/>
            <person name="Submissions S."/>
        </authorList>
    </citation>
    <scope>NUCLEOTIDE SEQUENCE [LARGE SCALE GENOMIC DNA]</scope>
    <source>
        <strain evidence="3">DSM 1565</strain>
    </source>
</reference>
<sequence>MTGLASRFFASALIYAVLGMTLGLVMGMTEDHAQMPTHAHMLVVGWVSFALFGFFYHLFPAAAKSRLAAAHFWLAEASLLIMLAGLVQIFMGRTEAGQPFAAAGSTGLLASMILFAIVAWPSVRRA</sequence>
<keyword evidence="1" id="KW-0812">Transmembrane</keyword>
<dbReference type="Proteomes" id="UP000199423">
    <property type="component" value="Unassembled WGS sequence"/>
</dbReference>
<organism evidence="2 3">
    <name type="scientific">Hyphomicrobium facile</name>
    <dbReference type="NCBI Taxonomy" id="51670"/>
    <lineage>
        <taxon>Bacteria</taxon>
        <taxon>Pseudomonadati</taxon>
        <taxon>Pseudomonadota</taxon>
        <taxon>Alphaproteobacteria</taxon>
        <taxon>Hyphomicrobiales</taxon>
        <taxon>Hyphomicrobiaceae</taxon>
        <taxon>Hyphomicrobium</taxon>
    </lineage>
</organism>
<keyword evidence="1" id="KW-1133">Transmembrane helix</keyword>
<accession>A0A1I7N2G5</accession>
<keyword evidence="3" id="KW-1185">Reference proteome</keyword>
<evidence type="ECO:0000313" key="2">
    <source>
        <dbReference type="EMBL" id="SFV28847.1"/>
    </source>
</evidence>
<keyword evidence="1" id="KW-0472">Membrane</keyword>
<feature type="transmembrane region" description="Helical" evidence="1">
    <location>
        <begin position="39"/>
        <end position="59"/>
    </location>
</feature>
<dbReference type="RefSeq" id="WP_092865231.1">
    <property type="nucleotide sequence ID" value="NZ_FPCH01000001.1"/>
</dbReference>
<feature type="transmembrane region" description="Helical" evidence="1">
    <location>
        <begin position="7"/>
        <end position="27"/>
    </location>
</feature>
<gene>
    <name evidence="2" type="ORF">SAMN04488557_1108</name>
</gene>
<evidence type="ECO:0000256" key="1">
    <source>
        <dbReference type="SAM" id="Phobius"/>
    </source>
</evidence>
<proteinExistence type="predicted"/>
<evidence type="ECO:0000313" key="3">
    <source>
        <dbReference type="Proteomes" id="UP000199423"/>
    </source>
</evidence>
<name>A0A1I7N2G5_9HYPH</name>
<protein>
    <recommendedName>
        <fullName evidence="4">Cytochrome C and Quinol oxidase polypeptide I</fullName>
    </recommendedName>
</protein>